<gene>
    <name evidence="2" type="ORF">WN51_02479</name>
</gene>
<keyword evidence="3" id="KW-1185">Reference proteome</keyword>
<reference evidence="2 3" key="1">
    <citation type="submission" date="2015-07" db="EMBL/GenBank/DDBJ databases">
        <title>The genome of Melipona quadrifasciata.</title>
        <authorList>
            <person name="Pan H."/>
            <person name="Kapheim K."/>
        </authorList>
    </citation>
    <scope>NUCLEOTIDE SEQUENCE [LARGE SCALE GENOMIC DNA]</scope>
    <source>
        <strain evidence="2">0111107301</strain>
        <tissue evidence="2">Whole body</tissue>
    </source>
</reference>
<evidence type="ECO:0000313" key="3">
    <source>
        <dbReference type="Proteomes" id="UP000053105"/>
    </source>
</evidence>
<feature type="region of interest" description="Disordered" evidence="1">
    <location>
        <begin position="145"/>
        <end position="212"/>
    </location>
</feature>
<dbReference type="Proteomes" id="UP000053105">
    <property type="component" value="Unassembled WGS sequence"/>
</dbReference>
<name>A0A0N0U4I2_9HYME</name>
<dbReference type="OrthoDB" id="7617188at2759"/>
<accession>A0A0N0U4I2</accession>
<proteinExistence type="predicted"/>
<dbReference type="EMBL" id="KQ435834">
    <property type="protein sequence ID" value="KOX71608.1"/>
    <property type="molecule type" value="Genomic_DNA"/>
</dbReference>
<protein>
    <submittedName>
        <fullName evidence="2">Uncharacterized protein</fullName>
    </submittedName>
</protein>
<evidence type="ECO:0000256" key="1">
    <source>
        <dbReference type="SAM" id="MobiDB-lite"/>
    </source>
</evidence>
<organism evidence="2 3">
    <name type="scientific">Melipona quadrifasciata</name>
    <dbReference type="NCBI Taxonomy" id="166423"/>
    <lineage>
        <taxon>Eukaryota</taxon>
        <taxon>Metazoa</taxon>
        <taxon>Ecdysozoa</taxon>
        <taxon>Arthropoda</taxon>
        <taxon>Hexapoda</taxon>
        <taxon>Insecta</taxon>
        <taxon>Pterygota</taxon>
        <taxon>Neoptera</taxon>
        <taxon>Endopterygota</taxon>
        <taxon>Hymenoptera</taxon>
        <taxon>Apocrita</taxon>
        <taxon>Aculeata</taxon>
        <taxon>Apoidea</taxon>
        <taxon>Anthophila</taxon>
        <taxon>Apidae</taxon>
        <taxon>Melipona</taxon>
    </lineage>
</organism>
<dbReference type="AlphaFoldDB" id="A0A0N0U4I2"/>
<sequence>MKISDIREKRKRNTEYKTLCSNVFQRFMRLRILSYTKVLASSPHMKSRCAKTSRGTKNFSTSGNVSYNSRTSCKKPLTGKKRLKNSRLIAINTVQTSTSTTLSLVAQEKTQKNQGKVLRKLSRSIKIREIMERIERAKELENLGTIATTEDTRSKLPTATEPDYVTDDESTTNAAGNEPAGRSANILRNNGKKSQDNGRTSHGRNGPCGKDDVGVEEFIKSVKFARSHVNDQDSLLKMTIVQKISGHAKRSVRFCHTSCYDELYEALGSQDSLIPISKAGS</sequence>
<evidence type="ECO:0000313" key="2">
    <source>
        <dbReference type="EMBL" id="KOX71608.1"/>
    </source>
</evidence>